<dbReference type="Gene3D" id="1.10.600.10">
    <property type="entry name" value="Farnesyl Diphosphate Synthase"/>
    <property type="match status" value="1"/>
</dbReference>
<dbReference type="PROSITE" id="PS01045">
    <property type="entry name" value="SQUALEN_PHYTOEN_SYN_2"/>
    <property type="match status" value="1"/>
</dbReference>
<gene>
    <name evidence="2" type="ORF">CF386_07910</name>
</gene>
<dbReference type="GO" id="GO:0016117">
    <property type="term" value="P:carotenoid biosynthetic process"/>
    <property type="evidence" value="ECO:0007669"/>
    <property type="project" value="UniProtKB-ARBA"/>
</dbReference>
<dbReference type="InterPro" id="IPR044843">
    <property type="entry name" value="Trans_IPPS_bact-type"/>
</dbReference>
<dbReference type="SFLD" id="SFLDG01018">
    <property type="entry name" value="Squalene/Phytoene_Synthase_Lik"/>
    <property type="match status" value="1"/>
</dbReference>
<dbReference type="Proteomes" id="UP000242175">
    <property type="component" value="Chromosome small"/>
</dbReference>
<protein>
    <submittedName>
        <fullName evidence="2">Phytoene synthase</fullName>
    </submittedName>
</protein>
<dbReference type="CDD" id="cd00683">
    <property type="entry name" value="Trans_IPPS_HH"/>
    <property type="match status" value="1"/>
</dbReference>
<dbReference type="GO" id="GO:0004311">
    <property type="term" value="F:geranylgeranyl diphosphate synthase activity"/>
    <property type="evidence" value="ECO:0007669"/>
    <property type="project" value="InterPro"/>
</dbReference>
<dbReference type="InterPro" id="IPR008949">
    <property type="entry name" value="Isoprenoid_synthase_dom_sf"/>
</dbReference>
<dbReference type="InterPro" id="IPR019845">
    <property type="entry name" value="Squalene/phytoene_synthase_CS"/>
</dbReference>
<dbReference type="EMBL" id="CP022356">
    <property type="protein sequence ID" value="ASK78983.1"/>
    <property type="molecule type" value="Genomic_DNA"/>
</dbReference>
<evidence type="ECO:0000313" key="3">
    <source>
        <dbReference type="Proteomes" id="UP000242175"/>
    </source>
</evidence>
<dbReference type="InterPro" id="IPR002060">
    <property type="entry name" value="Squ/phyt_synthse"/>
</dbReference>
<dbReference type="Pfam" id="PF00494">
    <property type="entry name" value="SQS_PSY"/>
    <property type="match status" value="1"/>
</dbReference>
<dbReference type="PANTHER" id="PTHR31480">
    <property type="entry name" value="BIFUNCTIONAL LYCOPENE CYCLASE/PHYTOENE SYNTHASE"/>
    <property type="match status" value="1"/>
</dbReference>
<evidence type="ECO:0000256" key="1">
    <source>
        <dbReference type="ARBA" id="ARBA00022679"/>
    </source>
</evidence>
<accession>A0A220VGA5</accession>
<proteinExistence type="predicted"/>
<keyword evidence="3" id="KW-1185">Reference proteome</keyword>
<sequence>MSKTSYNYFRKITAFHGKTFYAASLLMGKNDANKAYTLYSLCRLIDDIADNPKNDQNEIYQLKKYLWSLKQGSFIHYKGLALPEIILEDLFKGMLFDQKCNHFETENDLFNYCYQVAGTVGILICSIFNVNHKQAWKHAVDLGIGLQLTNISRDIYEDAILNRIYIPKDWDNSLSTEVIRKFNSKSNQIYQIQKKLLLIADEFYTSGYNGLRYLPSKVRFSFLFAAKCYQQIGNEILQNQNFKKRAYVGRTKKTTCLLKTLIFYFNKIKKNHSTHSSLNLCSKKILK</sequence>
<dbReference type="SFLD" id="SFLDG01212">
    <property type="entry name" value="Phytoene_synthase_like"/>
    <property type="match status" value="1"/>
</dbReference>
<dbReference type="RefSeq" id="WP_089073891.1">
    <property type="nucleotide sequence ID" value="NZ_CP022356.1"/>
</dbReference>
<evidence type="ECO:0000313" key="2">
    <source>
        <dbReference type="EMBL" id="ASK78983.1"/>
    </source>
</evidence>
<dbReference type="KEGG" id="pmai:CF386_07910"/>
<dbReference type="GO" id="GO:0051996">
    <property type="term" value="F:squalene synthase [NAD(P)H] activity"/>
    <property type="evidence" value="ECO:0007669"/>
    <property type="project" value="InterPro"/>
</dbReference>
<dbReference type="SFLD" id="SFLDS00005">
    <property type="entry name" value="Isoprenoid_Synthase_Type_I"/>
    <property type="match status" value="1"/>
</dbReference>
<dbReference type="OrthoDB" id="9807580at2"/>
<name>A0A220VGA5_9GAMM</name>
<reference evidence="2 3" key="1">
    <citation type="journal article" date="2016" name="Int. J. Syst. Evol. Microbiol.">
        <title>Paraphotobacterium marinum gen. nov., sp. nov., a member of the family Vibrionaceae, isolated from surface seawater.</title>
        <authorList>
            <person name="Huang Z."/>
            <person name="Dong C."/>
            <person name="Shao Z."/>
        </authorList>
    </citation>
    <scope>NUCLEOTIDE SEQUENCE [LARGE SCALE GENOMIC DNA]</scope>
    <source>
        <strain evidence="2 3">NSCS20N07D</strain>
    </source>
</reference>
<dbReference type="SUPFAM" id="SSF48576">
    <property type="entry name" value="Terpenoid synthases"/>
    <property type="match status" value="1"/>
</dbReference>
<organism evidence="2 3">
    <name type="scientific">Paraphotobacterium marinum</name>
    <dbReference type="NCBI Taxonomy" id="1755811"/>
    <lineage>
        <taxon>Bacteria</taxon>
        <taxon>Pseudomonadati</taxon>
        <taxon>Pseudomonadota</taxon>
        <taxon>Gammaproteobacteria</taxon>
        <taxon>Vibrionales</taxon>
        <taxon>Vibrionaceae</taxon>
        <taxon>Paraphotobacterium</taxon>
    </lineage>
</organism>
<keyword evidence="1" id="KW-0808">Transferase</keyword>
<dbReference type="InterPro" id="IPR033904">
    <property type="entry name" value="Trans_IPPS_HH"/>
</dbReference>
<dbReference type="AlphaFoldDB" id="A0A220VGA5"/>